<evidence type="ECO:0000313" key="1">
    <source>
        <dbReference type="EMBL" id="KAK8888854.1"/>
    </source>
</evidence>
<dbReference type="Proteomes" id="UP001470230">
    <property type="component" value="Unassembled WGS sequence"/>
</dbReference>
<protein>
    <recommendedName>
        <fullName evidence="3">Initiator binding domain-containing protein</fullName>
    </recommendedName>
</protein>
<keyword evidence="2" id="KW-1185">Reference proteome</keyword>
<name>A0ABR2KCK2_9EUKA</name>
<comment type="caution">
    <text evidence="1">The sequence shown here is derived from an EMBL/GenBank/DDBJ whole genome shotgun (WGS) entry which is preliminary data.</text>
</comment>
<reference evidence="1 2" key="1">
    <citation type="submission" date="2024-04" db="EMBL/GenBank/DDBJ databases">
        <title>Tritrichomonas musculus Genome.</title>
        <authorList>
            <person name="Alves-Ferreira E."/>
            <person name="Grigg M."/>
            <person name="Lorenzi H."/>
            <person name="Galac M."/>
        </authorList>
    </citation>
    <scope>NUCLEOTIDE SEQUENCE [LARGE SCALE GENOMIC DNA]</scope>
    <source>
        <strain evidence="1 2">EAF2021</strain>
    </source>
</reference>
<evidence type="ECO:0000313" key="2">
    <source>
        <dbReference type="Proteomes" id="UP001470230"/>
    </source>
</evidence>
<organism evidence="1 2">
    <name type="scientific">Tritrichomonas musculus</name>
    <dbReference type="NCBI Taxonomy" id="1915356"/>
    <lineage>
        <taxon>Eukaryota</taxon>
        <taxon>Metamonada</taxon>
        <taxon>Parabasalia</taxon>
        <taxon>Tritrichomonadida</taxon>
        <taxon>Tritrichomonadidae</taxon>
        <taxon>Tritrichomonas</taxon>
    </lineage>
</organism>
<evidence type="ECO:0008006" key="3">
    <source>
        <dbReference type="Google" id="ProtNLM"/>
    </source>
</evidence>
<dbReference type="EMBL" id="JAPFFF010000005">
    <property type="protein sequence ID" value="KAK8888854.1"/>
    <property type="molecule type" value="Genomic_DNA"/>
</dbReference>
<sequence>MVTVIKTFNHQNFNIEWINAISRIGYLSILYEPGKSGDFSSLWLLADKMGQFLRNDDGCKASAIAFHYFECENKPKKLFVIPRFPDEYSDHNEVYNISESDNQPETSSSTVIEPLAEKLINHLKL</sequence>
<proteinExistence type="predicted"/>
<gene>
    <name evidence="1" type="ORF">M9Y10_033594</name>
</gene>
<accession>A0ABR2KCK2</accession>